<keyword evidence="3" id="KW-1185">Reference proteome</keyword>
<dbReference type="VEuPathDB" id="CryptoDB:Vbra_19154"/>
<keyword evidence="1" id="KW-0732">Signal</keyword>
<sequence length="617" mass="69090">MASLKLLLPLLSFAACGTGDDRPLGPSFLLQSSRDNATQPFSFDDVDALMEVNDPFSPSFPVPFTNMGISGGGDTAGEWTLTELYNGLQPPFSEKGRGACEHVRRRRVYRRNGHNCDRRILFFDQVKELFFERWDVRGIVRKHVNRYILETAKKQDTIVQGATRAFLLKRVATGIQTYVDSHICDIIPFLVGRHPVVRLLIRQAAKIPKEIAKDVLAWYSETITKTATQLGSIMSVTSAQVCKKDTDIIPLDQGPKCLNDNDKLSASWSLGVFGTIREARCCSAPGNMNFMTKKGELKRAADYLKPSLQHKDMSYFDCSFFEEFHREKTGEIRKCWSPSDPISDILSLNPSSAVDYKCKCVDRKTFEAAEAAGQQAAYDNITSGSSPDIVEFAFHWLVSGLISSYLVETSGSKHKDAVEYAQYYPANKNMACSAVLVSKKVMLTDTALEVLKTIGLSARMHFFLKDSKAAIAKVMERVTMPALPPFVKKPRKLHYVEAAALVWMAWALVLLKSSLLVAHKAQSLIGVLAAPDFWDPFIRERVKGTLNKWLRRYGYFQKEDFVKEHEYVVGILSKIKWTSLLTGVAVADLIKAISSLRGAFKQMGHSEQCEYPEVGID</sequence>
<evidence type="ECO:0000313" key="2">
    <source>
        <dbReference type="EMBL" id="CEM36587.1"/>
    </source>
</evidence>
<reference evidence="2 3" key="1">
    <citation type="submission" date="2014-11" db="EMBL/GenBank/DDBJ databases">
        <authorList>
            <person name="Zhu J."/>
            <person name="Qi W."/>
            <person name="Song R."/>
        </authorList>
    </citation>
    <scope>NUCLEOTIDE SEQUENCE [LARGE SCALE GENOMIC DNA]</scope>
</reference>
<accession>A0A0G4GZF4</accession>
<dbReference type="EMBL" id="CDMY01000897">
    <property type="protein sequence ID" value="CEM36587.1"/>
    <property type="molecule type" value="Genomic_DNA"/>
</dbReference>
<evidence type="ECO:0000313" key="3">
    <source>
        <dbReference type="Proteomes" id="UP000041254"/>
    </source>
</evidence>
<evidence type="ECO:0000256" key="1">
    <source>
        <dbReference type="SAM" id="SignalP"/>
    </source>
</evidence>
<proteinExistence type="predicted"/>
<feature type="chain" id="PRO_5005191227" evidence="1">
    <location>
        <begin position="20"/>
        <end position="617"/>
    </location>
</feature>
<gene>
    <name evidence="2" type="ORF">Vbra_19154</name>
</gene>
<protein>
    <submittedName>
        <fullName evidence="2">Uncharacterized protein</fullName>
    </submittedName>
</protein>
<dbReference type="AlphaFoldDB" id="A0A0G4GZF4"/>
<name>A0A0G4GZF4_VITBC</name>
<dbReference type="PROSITE" id="PS51257">
    <property type="entry name" value="PROKAR_LIPOPROTEIN"/>
    <property type="match status" value="1"/>
</dbReference>
<feature type="signal peptide" evidence="1">
    <location>
        <begin position="1"/>
        <end position="19"/>
    </location>
</feature>
<dbReference type="InParanoid" id="A0A0G4GZF4"/>
<organism evidence="2 3">
    <name type="scientific">Vitrella brassicaformis (strain CCMP3155)</name>
    <dbReference type="NCBI Taxonomy" id="1169540"/>
    <lineage>
        <taxon>Eukaryota</taxon>
        <taxon>Sar</taxon>
        <taxon>Alveolata</taxon>
        <taxon>Colpodellida</taxon>
        <taxon>Vitrellaceae</taxon>
        <taxon>Vitrella</taxon>
    </lineage>
</organism>
<dbReference type="Proteomes" id="UP000041254">
    <property type="component" value="Unassembled WGS sequence"/>
</dbReference>